<organism evidence="1 2">
    <name type="scientific">Mauremys mutica</name>
    <name type="common">yellowpond turtle</name>
    <dbReference type="NCBI Taxonomy" id="74926"/>
    <lineage>
        <taxon>Eukaryota</taxon>
        <taxon>Metazoa</taxon>
        <taxon>Chordata</taxon>
        <taxon>Craniata</taxon>
        <taxon>Vertebrata</taxon>
        <taxon>Euteleostomi</taxon>
        <taxon>Archelosauria</taxon>
        <taxon>Testudinata</taxon>
        <taxon>Testudines</taxon>
        <taxon>Cryptodira</taxon>
        <taxon>Durocryptodira</taxon>
        <taxon>Testudinoidea</taxon>
        <taxon>Geoemydidae</taxon>
        <taxon>Geoemydinae</taxon>
        <taxon>Mauremys</taxon>
    </lineage>
</organism>
<dbReference type="Proteomes" id="UP000827986">
    <property type="component" value="Unassembled WGS sequence"/>
</dbReference>
<protein>
    <submittedName>
        <fullName evidence="1">Uncharacterized protein</fullName>
    </submittedName>
</protein>
<accession>A0A9D4B4G8</accession>
<evidence type="ECO:0000313" key="1">
    <source>
        <dbReference type="EMBL" id="KAH1181138.1"/>
    </source>
</evidence>
<gene>
    <name evidence="1" type="ORF">KIL84_002072</name>
</gene>
<name>A0A9D4B4G8_9SAUR</name>
<evidence type="ECO:0000313" key="2">
    <source>
        <dbReference type="Proteomes" id="UP000827986"/>
    </source>
</evidence>
<keyword evidence="2" id="KW-1185">Reference proteome</keyword>
<dbReference type="AlphaFoldDB" id="A0A9D4B4G8"/>
<proteinExistence type="predicted"/>
<reference evidence="1" key="1">
    <citation type="submission" date="2021-09" db="EMBL/GenBank/DDBJ databases">
        <title>The genome of Mauremys mutica provides insights into the evolution of semi-aquatic lifestyle.</title>
        <authorList>
            <person name="Gong S."/>
            <person name="Gao Y."/>
        </authorList>
    </citation>
    <scope>NUCLEOTIDE SEQUENCE</scope>
    <source>
        <strain evidence="1">MM-2020</strain>
        <tissue evidence="1">Muscle</tissue>
    </source>
</reference>
<dbReference type="EMBL" id="JAHDVG010000469">
    <property type="protein sequence ID" value="KAH1181138.1"/>
    <property type="molecule type" value="Genomic_DNA"/>
</dbReference>
<sequence>MVGQNFIFPPPNRSMLSAGAAVVLHPRSGCIPAYIHRQGNTREGSMLKCCNAANLKLPATLVMLATTSRAEHSWEAKRVRLLMELTWQKGSEKEHGSGGLRCSEFRWC</sequence>
<comment type="caution">
    <text evidence="1">The sequence shown here is derived from an EMBL/GenBank/DDBJ whole genome shotgun (WGS) entry which is preliminary data.</text>
</comment>